<name>A0A9D2AYB1_9SPHI</name>
<keyword evidence="5 15" id="KW-0347">Helicase</keyword>
<evidence type="ECO:0000256" key="8">
    <source>
        <dbReference type="ARBA" id="ARBA00023235"/>
    </source>
</evidence>
<evidence type="ECO:0000256" key="6">
    <source>
        <dbReference type="ARBA" id="ARBA00022840"/>
    </source>
</evidence>
<dbReference type="GO" id="GO:0006281">
    <property type="term" value="P:DNA repair"/>
    <property type="evidence" value="ECO:0007669"/>
    <property type="project" value="TreeGrafter"/>
</dbReference>
<proteinExistence type="inferred from homology"/>
<dbReference type="FunFam" id="3.40.50.300:FF:001389">
    <property type="entry name" value="ATP-dependent DNA helicase RecQ"/>
    <property type="match status" value="1"/>
</dbReference>
<dbReference type="CDD" id="cd17920">
    <property type="entry name" value="DEXHc_RecQ"/>
    <property type="match status" value="1"/>
</dbReference>
<feature type="domain" description="Helicase ATP-binding" evidence="13">
    <location>
        <begin position="26"/>
        <end position="194"/>
    </location>
</feature>
<dbReference type="GO" id="GO:0003677">
    <property type="term" value="F:DNA binding"/>
    <property type="evidence" value="ECO:0007669"/>
    <property type="project" value="UniProtKB-KW"/>
</dbReference>
<evidence type="ECO:0000256" key="5">
    <source>
        <dbReference type="ARBA" id="ARBA00022806"/>
    </source>
</evidence>
<dbReference type="Gene3D" id="1.10.10.10">
    <property type="entry name" value="Winged helix-like DNA-binding domain superfamily/Winged helix DNA-binding domain"/>
    <property type="match status" value="1"/>
</dbReference>
<dbReference type="NCBIfam" id="TIGR00614">
    <property type="entry name" value="recQ_fam"/>
    <property type="match status" value="1"/>
</dbReference>
<dbReference type="Proteomes" id="UP000824156">
    <property type="component" value="Unassembled WGS sequence"/>
</dbReference>
<dbReference type="GO" id="GO:0043138">
    <property type="term" value="F:3'-5' DNA helicase activity"/>
    <property type="evidence" value="ECO:0007669"/>
    <property type="project" value="UniProtKB-EC"/>
</dbReference>
<keyword evidence="6" id="KW-0067">ATP-binding</keyword>
<dbReference type="AlphaFoldDB" id="A0A9D2AYB1"/>
<feature type="domain" description="Helicase C-terminal" evidence="14">
    <location>
        <begin position="218"/>
        <end position="361"/>
    </location>
</feature>
<dbReference type="PROSITE" id="PS51194">
    <property type="entry name" value="HELICASE_CTER"/>
    <property type="match status" value="1"/>
</dbReference>
<evidence type="ECO:0000256" key="3">
    <source>
        <dbReference type="ARBA" id="ARBA00022741"/>
    </source>
</evidence>
<organism evidence="15 16">
    <name type="scientific">Candidatus Sphingobacterium stercoripullorum</name>
    <dbReference type="NCBI Taxonomy" id="2838759"/>
    <lineage>
        <taxon>Bacteria</taxon>
        <taxon>Pseudomonadati</taxon>
        <taxon>Bacteroidota</taxon>
        <taxon>Sphingobacteriia</taxon>
        <taxon>Sphingobacteriales</taxon>
        <taxon>Sphingobacteriaceae</taxon>
        <taxon>Sphingobacterium</taxon>
    </lineage>
</organism>
<keyword evidence="4 15" id="KW-0378">Hydrolase</keyword>
<dbReference type="Gene3D" id="3.40.50.300">
    <property type="entry name" value="P-loop containing nucleotide triphosphate hydrolases"/>
    <property type="match status" value="2"/>
</dbReference>
<comment type="caution">
    <text evidence="15">The sequence shown here is derived from an EMBL/GenBank/DDBJ whole genome shotgun (WGS) entry which is preliminary data.</text>
</comment>
<evidence type="ECO:0000259" key="13">
    <source>
        <dbReference type="PROSITE" id="PS51192"/>
    </source>
</evidence>
<dbReference type="InterPro" id="IPR011545">
    <property type="entry name" value="DEAD/DEAH_box_helicase_dom"/>
</dbReference>
<dbReference type="GO" id="GO:0005524">
    <property type="term" value="F:ATP binding"/>
    <property type="evidence" value="ECO:0007669"/>
    <property type="project" value="UniProtKB-KW"/>
</dbReference>
<dbReference type="GO" id="GO:0006310">
    <property type="term" value="P:DNA recombination"/>
    <property type="evidence" value="ECO:0007669"/>
    <property type="project" value="InterPro"/>
</dbReference>
<dbReference type="InterPro" id="IPR027417">
    <property type="entry name" value="P-loop_NTPase"/>
</dbReference>
<protein>
    <recommendedName>
        <fullName evidence="11">ATP-dependent DNA helicase RecQ</fullName>
        <ecNumber evidence="10">5.6.2.4</ecNumber>
    </recommendedName>
    <alternativeName>
        <fullName evidence="12">DNA 3'-5' helicase RecQ</fullName>
    </alternativeName>
</protein>
<dbReference type="InterPro" id="IPR004589">
    <property type="entry name" value="DNA_helicase_ATP-dep_RecQ"/>
</dbReference>
<keyword evidence="7" id="KW-0238">DNA-binding</keyword>
<reference evidence="15" key="2">
    <citation type="submission" date="2021-04" db="EMBL/GenBank/DDBJ databases">
        <authorList>
            <person name="Gilroy R."/>
        </authorList>
    </citation>
    <scope>NUCLEOTIDE SEQUENCE</scope>
    <source>
        <strain evidence="15">1719</strain>
    </source>
</reference>
<evidence type="ECO:0000256" key="10">
    <source>
        <dbReference type="ARBA" id="ARBA00034808"/>
    </source>
</evidence>
<dbReference type="GO" id="GO:0046872">
    <property type="term" value="F:metal ion binding"/>
    <property type="evidence" value="ECO:0007669"/>
    <property type="project" value="UniProtKB-KW"/>
</dbReference>
<evidence type="ECO:0000256" key="12">
    <source>
        <dbReference type="ARBA" id="ARBA00044550"/>
    </source>
</evidence>
<dbReference type="Pfam" id="PF16124">
    <property type="entry name" value="RecQ_Zn_bind"/>
    <property type="match status" value="1"/>
</dbReference>
<keyword evidence="8" id="KW-0413">Isomerase</keyword>
<dbReference type="InterPro" id="IPR032284">
    <property type="entry name" value="RecQ_Zn-bd"/>
</dbReference>
<dbReference type="SMART" id="SM00490">
    <property type="entry name" value="HELICc"/>
    <property type="match status" value="1"/>
</dbReference>
<evidence type="ECO:0000259" key="14">
    <source>
        <dbReference type="PROSITE" id="PS51194"/>
    </source>
</evidence>
<dbReference type="EMBL" id="DXEZ01000183">
    <property type="protein sequence ID" value="HIX54682.1"/>
    <property type="molecule type" value="Genomic_DNA"/>
</dbReference>
<evidence type="ECO:0000256" key="7">
    <source>
        <dbReference type="ARBA" id="ARBA00023125"/>
    </source>
</evidence>
<dbReference type="Pfam" id="PF00270">
    <property type="entry name" value="DEAD"/>
    <property type="match status" value="1"/>
</dbReference>
<dbReference type="SMART" id="SM00487">
    <property type="entry name" value="DEXDc"/>
    <property type="match status" value="1"/>
</dbReference>
<dbReference type="PANTHER" id="PTHR13710:SF105">
    <property type="entry name" value="ATP-DEPENDENT DNA HELICASE Q1"/>
    <property type="match status" value="1"/>
</dbReference>
<evidence type="ECO:0000256" key="2">
    <source>
        <dbReference type="ARBA" id="ARBA00022723"/>
    </source>
</evidence>
<evidence type="ECO:0000313" key="15">
    <source>
        <dbReference type="EMBL" id="HIX54682.1"/>
    </source>
</evidence>
<keyword evidence="3" id="KW-0547">Nucleotide-binding</keyword>
<keyword evidence="2" id="KW-0479">Metal-binding</keyword>
<evidence type="ECO:0000256" key="4">
    <source>
        <dbReference type="ARBA" id="ARBA00022801"/>
    </source>
</evidence>
<evidence type="ECO:0000313" key="16">
    <source>
        <dbReference type="Proteomes" id="UP000824156"/>
    </source>
</evidence>
<dbReference type="InterPro" id="IPR001650">
    <property type="entry name" value="Helicase_C-like"/>
</dbReference>
<sequence>MQDKSLGVLKEFWGYDSFRPLQKEIIDSVLKKQDTLALLPTGGGKSVCFQVPALQMEGVCIVVSPLIALMQDQVSSLKKKKIPVEVLHSGMSKREVDIALDNCLYGNIKFLYLSPERLQSPWAREKIAHMNVRIIAVDEAHCISEWGYDFRPSYLNITELRDMHPHATVIALTASATDRVADDIQDKLNFTTKHVLKASFARENIAFMTLKEGDKMSRLIRVLEWAKGTCIVYVGSRREAQEVALFILQHGISAGYYHAGVSQKEKDQFFEQWMRSEIRVMVATNAFGMGIDKASVRAVVHLYIPDSLETYYQQAGRAGRDGNKAYSVTLYNDKDVELLKDNFEKQFPAIDLVKKVYHFLGSYYQIAYESGALMSFDFDIRDFSKKYRIDPLEAYHSLKVLEREALLQISDAVFVPSRVRIEIDYNELYSFQVAHKLYDPLIKLLLRAEGGVFDHYSVVHEKMLAKQLGVEPREIQKRLHELHRLEVLDYIPASSMPTVVFLQDRIHTDLLHLDGASEKRRKEQKEAQLRAVFDYLNEKQCRVKALLNYFGERLTQDCGNCDLCRIRKQEQNSANS</sequence>
<dbReference type="GO" id="GO:0016787">
    <property type="term" value="F:hydrolase activity"/>
    <property type="evidence" value="ECO:0007669"/>
    <property type="project" value="UniProtKB-KW"/>
</dbReference>
<dbReference type="PANTHER" id="PTHR13710">
    <property type="entry name" value="DNA HELICASE RECQ FAMILY MEMBER"/>
    <property type="match status" value="1"/>
</dbReference>
<dbReference type="GO" id="GO:0009378">
    <property type="term" value="F:four-way junction helicase activity"/>
    <property type="evidence" value="ECO:0007669"/>
    <property type="project" value="TreeGrafter"/>
</dbReference>
<evidence type="ECO:0000256" key="9">
    <source>
        <dbReference type="ARBA" id="ARBA00034617"/>
    </source>
</evidence>
<dbReference type="GO" id="GO:0030894">
    <property type="term" value="C:replisome"/>
    <property type="evidence" value="ECO:0007669"/>
    <property type="project" value="TreeGrafter"/>
</dbReference>
<dbReference type="GO" id="GO:0005737">
    <property type="term" value="C:cytoplasm"/>
    <property type="evidence" value="ECO:0007669"/>
    <property type="project" value="TreeGrafter"/>
</dbReference>
<dbReference type="InterPro" id="IPR014001">
    <property type="entry name" value="Helicase_ATP-bd"/>
</dbReference>
<dbReference type="PROSITE" id="PS51192">
    <property type="entry name" value="HELICASE_ATP_BIND_1"/>
    <property type="match status" value="1"/>
</dbReference>
<evidence type="ECO:0000256" key="11">
    <source>
        <dbReference type="ARBA" id="ARBA00044535"/>
    </source>
</evidence>
<comment type="catalytic activity">
    <reaction evidence="9">
        <text>Couples ATP hydrolysis with the unwinding of duplex DNA by translocating in the 3'-5' direction.</text>
        <dbReference type="EC" id="5.6.2.4"/>
    </reaction>
</comment>
<accession>A0A9D2AYB1</accession>
<dbReference type="EC" id="5.6.2.4" evidence="10"/>
<evidence type="ECO:0000256" key="1">
    <source>
        <dbReference type="ARBA" id="ARBA00005446"/>
    </source>
</evidence>
<gene>
    <name evidence="15" type="ORF">H9853_06625</name>
</gene>
<dbReference type="InterPro" id="IPR036388">
    <property type="entry name" value="WH-like_DNA-bd_sf"/>
</dbReference>
<dbReference type="SUPFAM" id="SSF52540">
    <property type="entry name" value="P-loop containing nucleoside triphosphate hydrolases"/>
    <property type="match status" value="1"/>
</dbReference>
<dbReference type="Pfam" id="PF00271">
    <property type="entry name" value="Helicase_C"/>
    <property type="match status" value="1"/>
</dbReference>
<reference evidence="15" key="1">
    <citation type="journal article" date="2021" name="PeerJ">
        <title>Extensive microbial diversity within the chicken gut microbiome revealed by metagenomics and culture.</title>
        <authorList>
            <person name="Gilroy R."/>
            <person name="Ravi A."/>
            <person name="Getino M."/>
            <person name="Pursley I."/>
            <person name="Horton D.L."/>
            <person name="Alikhan N.F."/>
            <person name="Baker D."/>
            <person name="Gharbi K."/>
            <person name="Hall N."/>
            <person name="Watson M."/>
            <person name="Adriaenssens E.M."/>
            <person name="Foster-Nyarko E."/>
            <person name="Jarju S."/>
            <person name="Secka A."/>
            <person name="Antonio M."/>
            <person name="Oren A."/>
            <person name="Chaudhuri R.R."/>
            <person name="La Ragione R."/>
            <person name="Hildebrand F."/>
            <person name="Pallen M.J."/>
        </authorList>
    </citation>
    <scope>NUCLEOTIDE SEQUENCE</scope>
    <source>
        <strain evidence="15">1719</strain>
    </source>
</reference>
<comment type="similarity">
    <text evidence="1">Belongs to the helicase family. RecQ subfamily.</text>
</comment>
<dbReference type="GO" id="GO:0043590">
    <property type="term" value="C:bacterial nucleoid"/>
    <property type="evidence" value="ECO:0007669"/>
    <property type="project" value="TreeGrafter"/>
</dbReference>